<protein>
    <submittedName>
        <fullName evidence="1">HD-domain/PDEase-like protein</fullName>
    </submittedName>
</protein>
<keyword evidence="2" id="KW-1185">Reference proteome</keyword>
<accession>A0ACD3AJZ6</accession>
<evidence type="ECO:0000313" key="2">
    <source>
        <dbReference type="Proteomes" id="UP000308600"/>
    </source>
</evidence>
<dbReference type="EMBL" id="ML208424">
    <property type="protein sequence ID" value="TFK65851.1"/>
    <property type="molecule type" value="Genomic_DNA"/>
</dbReference>
<name>A0ACD3AJZ6_9AGAR</name>
<organism evidence="1 2">
    <name type="scientific">Pluteus cervinus</name>
    <dbReference type="NCBI Taxonomy" id="181527"/>
    <lineage>
        <taxon>Eukaryota</taxon>
        <taxon>Fungi</taxon>
        <taxon>Dikarya</taxon>
        <taxon>Basidiomycota</taxon>
        <taxon>Agaricomycotina</taxon>
        <taxon>Agaricomycetes</taxon>
        <taxon>Agaricomycetidae</taxon>
        <taxon>Agaricales</taxon>
        <taxon>Pluteineae</taxon>
        <taxon>Pluteaceae</taxon>
        <taxon>Pluteus</taxon>
    </lineage>
</organism>
<proteinExistence type="predicted"/>
<sequence length="553" mass="62026">MSEARERCFKDPIHDELPISPKVAQFIDTMEFQRLRSVKQLGTSYWVWPGASHNRFEHCLGVAYLARVLVEHLQRHQPELNITKRDVECVELAGLCHDLGHGPWSHVFDGVFLPRAVKGCTWQHEQGSVLMFDHMILENDIDIHPDDASFVKALILGDPSLCRRSDEKPFLFEIVANKRNGLDVDKFDYIQRDTHMVGSPISISPKRIIKSARVLEDQICYNIKDANALFEICATRFKLHKILYNHRTAKAIEYMIVDGLLAADPVLHISKMVDKPEEYVHLTDDIMPQIEVSKDPRLAEAQAIFKRIRKRDLYKLVDYKVIDWPMRSTFQAEITPKSVLLAAQQFASSGDENLDVEGLEAEHIIVDFSSMHYGMKERNPLDEVKFYSKANPNQCAKAGRGDYSTLQPECFAEVCVNVYTKVPKFFGIIQAGYRAVFKDVADRIAAAAPASTGGDGPPSPPVTEETPRTPRPGSRSASFTFGSNKRNSLSNNSFTTVAPDYAPGSPTRVAADKKEKAKRRRDASPSKERGRGGVGVSVGGDGEIVVTKKQKKT</sequence>
<gene>
    <name evidence="1" type="ORF">BDN72DRAFT_772890</name>
</gene>
<evidence type="ECO:0000313" key="1">
    <source>
        <dbReference type="EMBL" id="TFK65851.1"/>
    </source>
</evidence>
<reference evidence="1 2" key="1">
    <citation type="journal article" date="2019" name="Nat. Ecol. Evol.">
        <title>Megaphylogeny resolves global patterns of mushroom evolution.</title>
        <authorList>
            <person name="Varga T."/>
            <person name="Krizsan K."/>
            <person name="Foldi C."/>
            <person name="Dima B."/>
            <person name="Sanchez-Garcia M."/>
            <person name="Sanchez-Ramirez S."/>
            <person name="Szollosi G.J."/>
            <person name="Szarkandi J.G."/>
            <person name="Papp V."/>
            <person name="Albert L."/>
            <person name="Andreopoulos W."/>
            <person name="Angelini C."/>
            <person name="Antonin V."/>
            <person name="Barry K.W."/>
            <person name="Bougher N.L."/>
            <person name="Buchanan P."/>
            <person name="Buyck B."/>
            <person name="Bense V."/>
            <person name="Catcheside P."/>
            <person name="Chovatia M."/>
            <person name="Cooper J."/>
            <person name="Damon W."/>
            <person name="Desjardin D."/>
            <person name="Finy P."/>
            <person name="Geml J."/>
            <person name="Haridas S."/>
            <person name="Hughes K."/>
            <person name="Justo A."/>
            <person name="Karasinski D."/>
            <person name="Kautmanova I."/>
            <person name="Kiss B."/>
            <person name="Kocsube S."/>
            <person name="Kotiranta H."/>
            <person name="LaButti K.M."/>
            <person name="Lechner B.E."/>
            <person name="Liimatainen K."/>
            <person name="Lipzen A."/>
            <person name="Lukacs Z."/>
            <person name="Mihaltcheva S."/>
            <person name="Morgado L.N."/>
            <person name="Niskanen T."/>
            <person name="Noordeloos M.E."/>
            <person name="Ohm R.A."/>
            <person name="Ortiz-Santana B."/>
            <person name="Ovrebo C."/>
            <person name="Racz N."/>
            <person name="Riley R."/>
            <person name="Savchenko A."/>
            <person name="Shiryaev A."/>
            <person name="Soop K."/>
            <person name="Spirin V."/>
            <person name="Szebenyi C."/>
            <person name="Tomsovsky M."/>
            <person name="Tulloss R.E."/>
            <person name="Uehling J."/>
            <person name="Grigoriev I.V."/>
            <person name="Vagvolgyi C."/>
            <person name="Papp T."/>
            <person name="Martin F.M."/>
            <person name="Miettinen O."/>
            <person name="Hibbett D.S."/>
            <person name="Nagy L.G."/>
        </authorList>
    </citation>
    <scope>NUCLEOTIDE SEQUENCE [LARGE SCALE GENOMIC DNA]</scope>
    <source>
        <strain evidence="1 2">NL-1719</strain>
    </source>
</reference>
<dbReference type="Proteomes" id="UP000308600">
    <property type="component" value="Unassembled WGS sequence"/>
</dbReference>